<keyword evidence="5 8" id="KW-0547">Nucleotide-binding</keyword>
<dbReference type="CDD" id="cd01895">
    <property type="entry name" value="EngA2"/>
    <property type="match status" value="1"/>
</dbReference>
<dbReference type="FunFam" id="3.30.300.20:FF:000004">
    <property type="entry name" value="GTPase Der"/>
    <property type="match status" value="1"/>
</dbReference>
<protein>
    <recommendedName>
        <fullName evidence="2 8">GTPase Der</fullName>
    </recommendedName>
    <alternativeName>
        <fullName evidence="7 8">GTP-binding protein EngA</fullName>
    </alternativeName>
</protein>
<gene>
    <name evidence="8" type="primary">der</name>
    <name evidence="12" type="ORF">SAMN05421640_2330</name>
</gene>
<comment type="similarity">
    <text evidence="1 8 9 10">Belongs to the TRAFAC class TrmE-Era-EngA-EngB-Septin-like GTPase superfamily. EngA (Der) GTPase family.</text>
</comment>
<evidence type="ECO:0000256" key="10">
    <source>
        <dbReference type="RuleBase" id="RU004481"/>
    </source>
</evidence>
<dbReference type="InterPro" id="IPR031166">
    <property type="entry name" value="G_ENGA"/>
</dbReference>
<feature type="binding site" evidence="8">
    <location>
        <begin position="119"/>
        <end position="122"/>
    </location>
    <ligand>
        <name>GTP</name>
        <dbReference type="ChEBI" id="CHEBI:37565"/>
        <label>1</label>
    </ligand>
</feature>
<dbReference type="Pfam" id="PF14714">
    <property type="entry name" value="KH_dom-like"/>
    <property type="match status" value="1"/>
</dbReference>
<evidence type="ECO:0000256" key="7">
    <source>
        <dbReference type="ARBA" id="ARBA00032345"/>
    </source>
</evidence>
<evidence type="ECO:0000256" key="6">
    <source>
        <dbReference type="ARBA" id="ARBA00023134"/>
    </source>
</evidence>
<evidence type="ECO:0000313" key="12">
    <source>
        <dbReference type="EMBL" id="SNT11211.1"/>
    </source>
</evidence>
<reference evidence="12 13" key="1">
    <citation type="submission" date="2017-06" db="EMBL/GenBank/DDBJ databases">
        <authorList>
            <person name="Kim H.J."/>
            <person name="Triplett B.A."/>
        </authorList>
    </citation>
    <scope>NUCLEOTIDE SEQUENCE [LARGE SCALE GENOMIC DNA]</scope>
    <source>
        <strain evidence="12 13">DSM 19307</strain>
    </source>
</reference>
<dbReference type="InterPro" id="IPR015946">
    <property type="entry name" value="KH_dom-like_a/b"/>
</dbReference>
<dbReference type="CDD" id="cd01894">
    <property type="entry name" value="EngA1"/>
    <property type="match status" value="1"/>
</dbReference>
<evidence type="ECO:0000256" key="8">
    <source>
        <dbReference type="HAMAP-Rule" id="MF_00195"/>
    </source>
</evidence>
<dbReference type="InterPro" id="IPR016484">
    <property type="entry name" value="GTPase_Der"/>
</dbReference>
<dbReference type="PROSITE" id="PS51712">
    <property type="entry name" value="G_ENGA"/>
    <property type="match status" value="2"/>
</dbReference>
<dbReference type="RefSeq" id="WP_089357050.1">
    <property type="nucleotide sequence ID" value="NZ_FZPD01000004.1"/>
</dbReference>
<feature type="domain" description="EngA-type G" evidence="11">
    <location>
        <begin position="3"/>
        <end position="168"/>
    </location>
</feature>
<evidence type="ECO:0000256" key="3">
    <source>
        <dbReference type="ARBA" id="ARBA00022517"/>
    </source>
</evidence>
<dbReference type="PANTHER" id="PTHR43834:SF6">
    <property type="entry name" value="GTPASE DER"/>
    <property type="match status" value="1"/>
</dbReference>
<dbReference type="FunFam" id="3.40.50.300:FF:000040">
    <property type="entry name" value="GTPase Der"/>
    <property type="match status" value="1"/>
</dbReference>
<dbReference type="InterPro" id="IPR006073">
    <property type="entry name" value="GTP-bd"/>
</dbReference>
<dbReference type="Pfam" id="PF01926">
    <property type="entry name" value="MMR_HSR1"/>
    <property type="match status" value="2"/>
</dbReference>
<feature type="binding site" evidence="8">
    <location>
        <begin position="181"/>
        <end position="188"/>
    </location>
    <ligand>
        <name>GTP</name>
        <dbReference type="ChEBI" id="CHEBI:37565"/>
        <label>2</label>
    </ligand>
</feature>
<comment type="subunit">
    <text evidence="8">Associates with the 50S ribosomal subunit.</text>
</comment>
<dbReference type="InterPro" id="IPR032859">
    <property type="entry name" value="KH_dom-like"/>
</dbReference>
<feature type="binding site" evidence="8">
    <location>
        <begin position="9"/>
        <end position="16"/>
    </location>
    <ligand>
        <name>GTP</name>
        <dbReference type="ChEBI" id="CHEBI:37565"/>
        <label>1</label>
    </ligand>
</feature>
<dbReference type="EMBL" id="FZPD01000004">
    <property type="protein sequence ID" value="SNT11211.1"/>
    <property type="molecule type" value="Genomic_DNA"/>
</dbReference>
<evidence type="ECO:0000256" key="2">
    <source>
        <dbReference type="ARBA" id="ARBA00020953"/>
    </source>
</evidence>
<accession>A0A239JZK1</accession>
<keyword evidence="3 8" id="KW-0690">Ribosome biogenesis</keyword>
<dbReference type="OrthoDB" id="9805918at2"/>
<dbReference type="Gene3D" id="3.30.300.20">
    <property type="match status" value="1"/>
</dbReference>
<dbReference type="Proteomes" id="UP000198393">
    <property type="component" value="Unassembled WGS sequence"/>
</dbReference>
<feature type="binding site" evidence="8">
    <location>
        <begin position="228"/>
        <end position="232"/>
    </location>
    <ligand>
        <name>GTP</name>
        <dbReference type="ChEBI" id="CHEBI:37565"/>
        <label>2</label>
    </ligand>
</feature>
<evidence type="ECO:0000256" key="9">
    <source>
        <dbReference type="PROSITE-ProRule" id="PRU01049"/>
    </source>
</evidence>
<dbReference type="SUPFAM" id="SSF52540">
    <property type="entry name" value="P-loop containing nucleoside triphosphate hydrolases"/>
    <property type="match status" value="2"/>
</dbReference>
<feature type="binding site" evidence="8">
    <location>
        <begin position="293"/>
        <end position="296"/>
    </location>
    <ligand>
        <name>GTP</name>
        <dbReference type="ChEBI" id="CHEBI:37565"/>
        <label>2</label>
    </ligand>
</feature>
<sequence>MANILAIVGRPNVGKSTLFNRLVEKKQAIMDNESGVTRDRHYGYGEWNGKKFTVIDTGGYVEGSDDIFEGAIRTQVKEALEEATAILFMVDCDTGLHGLDQDFANVVREIKKPIFLVANKADNQEKLLASNEFYNLGMDANLYPIAAASGAGTGDLLDDVVKEFSDEELEREDVPRISILGRPNVGKSSFVNALVGKERSIVTNIAGTTRDAINTRYNLFEKDFILTDTAGIRKKSKVKENIEFYSVLRAIQALQDSDVCIVMIDAETGLESQDMNIIGLAHKYKKGIVLMVNKWDLQEKDSKTADNYRKFLEEKLGPLNYIPVIFTSVLTKQRIMQTLELALQVYENRSRKIPTSKLNEIMGKEIENYPPPAVRGHYIKIKYITQLPTHTPTFAYFCNFPQYVKEPYQRYLTNRMREHFDFRGVPIKMVFRKK</sequence>
<keyword evidence="4 10" id="KW-0677">Repeat</keyword>
<dbReference type="InterPro" id="IPR005225">
    <property type="entry name" value="Small_GTP-bd"/>
</dbReference>
<feature type="domain" description="EngA-type G" evidence="11">
    <location>
        <begin position="175"/>
        <end position="350"/>
    </location>
</feature>
<dbReference type="PIRSF" id="PIRSF006485">
    <property type="entry name" value="GTP-binding_EngA"/>
    <property type="match status" value="1"/>
</dbReference>
<keyword evidence="13" id="KW-1185">Reference proteome</keyword>
<dbReference type="NCBIfam" id="TIGR00231">
    <property type="entry name" value="small_GTP"/>
    <property type="match status" value="2"/>
</dbReference>
<evidence type="ECO:0000256" key="4">
    <source>
        <dbReference type="ARBA" id="ARBA00022737"/>
    </source>
</evidence>
<dbReference type="HAMAP" id="MF_00195">
    <property type="entry name" value="GTPase_Der"/>
    <property type="match status" value="1"/>
</dbReference>
<dbReference type="NCBIfam" id="TIGR03594">
    <property type="entry name" value="GTPase_EngA"/>
    <property type="match status" value="1"/>
</dbReference>
<dbReference type="AlphaFoldDB" id="A0A239JZK1"/>
<keyword evidence="6 8" id="KW-0342">GTP-binding</keyword>
<dbReference type="PANTHER" id="PTHR43834">
    <property type="entry name" value="GTPASE DER"/>
    <property type="match status" value="1"/>
</dbReference>
<dbReference type="GO" id="GO:0042254">
    <property type="term" value="P:ribosome biogenesis"/>
    <property type="evidence" value="ECO:0007669"/>
    <property type="project" value="UniProtKB-KW"/>
</dbReference>
<dbReference type="PRINTS" id="PR00326">
    <property type="entry name" value="GTP1OBG"/>
</dbReference>
<dbReference type="InterPro" id="IPR027417">
    <property type="entry name" value="P-loop_NTPase"/>
</dbReference>
<proteinExistence type="inferred from homology"/>
<evidence type="ECO:0000256" key="5">
    <source>
        <dbReference type="ARBA" id="ARBA00022741"/>
    </source>
</evidence>
<evidence type="ECO:0000256" key="1">
    <source>
        <dbReference type="ARBA" id="ARBA00008279"/>
    </source>
</evidence>
<dbReference type="GO" id="GO:0043022">
    <property type="term" value="F:ribosome binding"/>
    <property type="evidence" value="ECO:0007669"/>
    <property type="project" value="TreeGrafter"/>
</dbReference>
<name>A0A239JZK1_EKHLU</name>
<evidence type="ECO:0000259" key="11">
    <source>
        <dbReference type="PROSITE" id="PS51712"/>
    </source>
</evidence>
<feature type="binding site" evidence="8">
    <location>
        <begin position="56"/>
        <end position="60"/>
    </location>
    <ligand>
        <name>GTP</name>
        <dbReference type="ChEBI" id="CHEBI:37565"/>
        <label>1</label>
    </ligand>
</feature>
<dbReference type="Gene3D" id="3.40.50.300">
    <property type="entry name" value="P-loop containing nucleotide triphosphate hydrolases"/>
    <property type="match status" value="2"/>
</dbReference>
<dbReference type="GO" id="GO:0005525">
    <property type="term" value="F:GTP binding"/>
    <property type="evidence" value="ECO:0007669"/>
    <property type="project" value="UniProtKB-UniRule"/>
</dbReference>
<comment type="function">
    <text evidence="8 10">GTPase that plays an essential role in the late steps of ribosome biogenesis.</text>
</comment>
<evidence type="ECO:0000313" key="13">
    <source>
        <dbReference type="Proteomes" id="UP000198393"/>
    </source>
</evidence>
<organism evidence="12 13">
    <name type="scientific">Ekhidna lutea</name>
    <dbReference type="NCBI Taxonomy" id="447679"/>
    <lineage>
        <taxon>Bacteria</taxon>
        <taxon>Pseudomonadati</taxon>
        <taxon>Bacteroidota</taxon>
        <taxon>Cytophagia</taxon>
        <taxon>Cytophagales</taxon>
        <taxon>Reichenbachiellaceae</taxon>
        <taxon>Ekhidna</taxon>
    </lineage>
</organism>